<evidence type="ECO:0000313" key="1">
    <source>
        <dbReference type="EMBL" id="KAK2152140.1"/>
    </source>
</evidence>
<dbReference type="AlphaFoldDB" id="A0AAD9N0E0"/>
<name>A0AAD9N0E0_RIDPI</name>
<reference evidence="1" key="1">
    <citation type="journal article" date="2023" name="Mol. Biol. Evol.">
        <title>Third-Generation Sequencing Reveals the Adaptive Role of the Epigenome in Three Deep-Sea Polychaetes.</title>
        <authorList>
            <person name="Perez M."/>
            <person name="Aroh O."/>
            <person name="Sun Y."/>
            <person name="Lan Y."/>
            <person name="Juniper S.K."/>
            <person name="Young C.R."/>
            <person name="Angers B."/>
            <person name="Qian P.Y."/>
        </authorList>
    </citation>
    <scope>NUCLEOTIDE SEQUENCE</scope>
    <source>
        <strain evidence="1">R07B-5</strain>
    </source>
</reference>
<accession>A0AAD9N0E0</accession>
<proteinExistence type="predicted"/>
<comment type="caution">
    <text evidence="1">The sequence shown here is derived from an EMBL/GenBank/DDBJ whole genome shotgun (WGS) entry which is preliminary data.</text>
</comment>
<dbReference type="EMBL" id="JAODUO010002504">
    <property type="protein sequence ID" value="KAK2152140.1"/>
    <property type="molecule type" value="Genomic_DNA"/>
</dbReference>
<organism evidence="1 2">
    <name type="scientific">Ridgeia piscesae</name>
    <name type="common">Tubeworm</name>
    <dbReference type="NCBI Taxonomy" id="27915"/>
    <lineage>
        <taxon>Eukaryota</taxon>
        <taxon>Metazoa</taxon>
        <taxon>Spiralia</taxon>
        <taxon>Lophotrochozoa</taxon>
        <taxon>Annelida</taxon>
        <taxon>Polychaeta</taxon>
        <taxon>Sedentaria</taxon>
        <taxon>Canalipalpata</taxon>
        <taxon>Sabellida</taxon>
        <taxon>Siboglinidae</taxon>
        <taxon>Ridgeia</taxon>
    </lineage>
</organism>
<dbReference type="Proteomes" id="UP001209878">
    <property type="component" value="Unassembled WGS sequence"/>
</dbReference>
<protein>
    <submittedName>
        <fullName evidence="1">Uncharacterized protein</fullName>
    </submittedName>
</protein>
<evidence type="ECO:0000313" key="2">
    <source>
        <dbReference type="Proteomes" id="UP001209878"/>
    </source>
</evidence>
<gene>
    <name evidence="1" type="ORF">NP493_2512g00001</name>
</gene>
<keyword evidence="2" id="KW-1185">Reference proteome</keyword>
<sequence length="142" mass="15791">MLGDAYLLQCFQGLSQYNLYFVLTGGDGTMALARTSGQVLANPDNMAVFCSGRKQLELQKTLQLYVYLQIHQPMADRKRECEFRPLVNVASACYSPLHFGFRRVLFTSAFSGGSMADLVERAQRVIPVYISFCALGGEQDMG</sequence>